<dbReference type="NCBIfam" id="TIGR01470">
    <property type="entry name" value="cysG_Nterm"/>
    <property type="match status" value="1"/>
</dbReference>
<dbReference type="GO" id="GO:0019354">
    <property type="term" value="P:siroheme biosynthetic process"/>
    <property type="evidence" value="ECO:0007669"/>
    <property type="project" value="UniProtKB-UniPathway"/>
</dbReference>
<keyword evidence="3" id="KW-0560">Oxidoreductase</keyword>
<evidence type="ECO:0000313" key="10">
    <source>
        <dbReference type="Proteomes" id="UP000198888"/>
    </source>
</evidence>
<name>A0A1H6WAW7_9EURY</name>
<dbReference type="Pfam" id="PF14824">
    <property type="entry name" value="Sirohm_synth_M"/>
    <property type="match status" value="1"/>
</dbReference>
<dbReference type="Gene3D" id="3.40.50.720">
    <property type="entry name" value="NAD(P)-binding Rossmann-like Domain"/>
    <property type="match status" value="1"/>
</dbReference>
<evidence type="ECO:0000256" key="4">
    <source>
        <dbReference type="ARBA" id="ARBA00023027"/>
    </source>
</evidence>
<dbReference type="RefSeq" id="WP_089673298.1">
    <property type="nucleotide sequence ID" value="NZ_CP024845.1"/>
</dbReference>
<dbReference type="Proteomes" id="UP000198888">
    <property type="component" value="Unassembled WGS sequence"/>
</dbReference>
<dbReference type="SUPFAM" id="SSF51735">
    <property type="entry name" value="NAD(P)-binding Rossmann-fold domains"/>
    <property type="match status" value="1"/>
</dbReference>
<dbReference type="PANTHER" id="PTHR35330:SF1">
    <property type="entry name" value="SIROHEME BIOSYNTHESIS PROTEIN MET8"/>
    <property type="match status" value="1"/>
</dbReference>
<dbReference type="GO" id="GO:0004325">
    <property type="term" value="F:ferrochelatase activity"/>
    <property type="evidence" value="ECO:0007669"/>
    <property type="project" value="InterPro"/>
</dbReference>
<dbReference type="GO" id="GO:0043115">
    <property type="term" value="F:precorrin-2 dehydrogenase activity"/>
    <property type="evidence" value="ECO:0007669"/>
    <property type="project" value="UniProtKB-EC"/>
</dbReference>
<evidence type="ECO:0000256" key="2">
    <source>
        <dbReference type="ARBA" id="ARBA00012400"/>
    </source>
</evidence>
<keyword evidence="10" id="KW-1185">Reference proteome</keyword>
<dbReference type="AlphaFoldDB" id="A0A1H6WAW7"/>
<evidence type="ECO:0000256" key="3">
    <source>
        <dbReference type="ARBA" id="ARBA00023002"/>
    </source>
</evidence>
<dbReference type="Pfam" id="PF13241">
    <property type="entry name" value="NAD_binding_7"/>
    <property type="match status" value="1"/>
</dbReference>
<evidence type="ECO:0000256" key="7">
    <source>
        <dbReference type="SAM" id="MobiDB-lite"/>
    </source>
</evidence>
<protein>
    <recommendedName>
        <fullName evidence="2">precorrin-2 dehydrogenase</fullName>
        <ecNumber evidence="2">1.3.1.76</ecNumber>
    </recommendedName>
</protein>
<dbReference type="InterPro" id="IPR036291">
    <property type="entry name" value="NAD(P)-bd_dom_sf"/>
</dbReference>
<feature type="region of interest" description="Disordered" evidence="7">
    <location>
        <begin position="205"/>
        <end position="224"/>
    </location>
</feature>
<organism evidence="9 10">
    <name type="scientific">Halohasta litchfieldiae</name>
    <dbReference type="NCBI Taxonomy" id="1073996"/>
    <lineage>
        <taxon>Archaea</taxon>
        <taxon>Methanobacteriati</taxon>
        <taxon>Methanobacteriota</taxon>
        <taxon>Stenosarchaea group</taxon>
        <taxon>Halobacteria</taxon>
        <taxon>Halobacteriales</taxon>
        <taxon>Haloferacaceae</taxon>
        <taxon>Halohasta</taxon>
    </lineage>
</organism>
<dbReference type="InterPro" id="IPR006367">
    <property type="entry name" value="Sirohaem_synthase_N"/>
</dbReference>
<gene>
    <name evidence="9" type="ORF">SAMN05444271_12433</name>
</gene>
<comment type="catalytic activity">
    <reaction evidence="6">
        <text>precorrin-2 + NAD(+) = sirohydrochlorin + NADH + 2 H(+)</text>
        <dbReference type="Rhea" id="RHEA:15613"/>
        <dbReference type="ChEBI" id="CHEBI:15378"/>
        <dbReference type="ChEBI" id="CHEBI:57540"/>
        <dbReference type="ChEBI" id="CHEBI:57945"/>
        <dbReference type="ChEBI" id="CHEBI:58351"/>
        <dbReference type="ChEBI" id="CHEBI:58827"/>
        <dbReference type="EC" id="1.3.1.76"/>
    </reaction>
</comment>
<dbReference type="STRING" id="1073996.SAMN05444271_12433"/>
<comment type="pathway">
    <text evidence="1">Porphyrin-containing compound metabolism; siroheme biosynthesis; sirohydrochlorin from precorrin-2: step 1/1.</text>
</comment>
<evidence type="ECO:0000313" key="9">
    <source>
        <dbReference type="EMBL" id="SEJ14181.1"/>
    </source>
</evidence>
<dbReference type="PANTHER" id="PTHR35330">
    <property type="entry name" value="SIROHEME BIOSYNTHESIS PROTEIN MET8"/>
    <property type="match status" value="1"/>
</dbReference>
<accession>A0A1H6WAW7</accession>
<dbReference type="SUPFAM" id="SSF75615">
    <property type="entry name" value="Siroheme synthase middle domains-like"/>
    <property type="match status" value="1"/>
</dbReference>
<keyword evidence="5" id="KW-0627">Porphyrin biosynthesis</keyword>
<dbReference type="EC" id="1.3.1.76" evidence="2"/>
<dbReference type="GeneID" id="35004086"/>
<sequence>MIPLYHDFSEETVLVFGGGSVGARKARRFAREAQVVVISPAFDERFETDEELAAVDRIRAAPEPAEVPEWVDRFEPVLVVAATDDPDLNRAVDEAASERGLLINRTDQSGGRDVDSVVVPATVRDGPVSVAISTGGKSPALSRYLRQQIEAEIEDAGAMAELTGELRAELKESDLSVADRRAAVRSVVRSSSVWKALHTGTAKATKEAERVMAAEHDDTDGGSR</sequence>
<dbReference type="EMBL" id="FNYR01000024">
    <property type="protein sequence ID" value="SEJ14181.1"/>
    <property type="molecule type" value="Genomic_DNA"/>
</dbReference>
<proteinExistence type="predicted"/>
<keyword evidence="4" id="KW-0520">NAD</keyword>
<evidence type="ECO:0000259" key="8">
    <source>
        <dbReference type="Pfam" id="PF14824"/>
    </source>
</evidence>
<evidence type="ECO:0000256" key="6">
    <source>
        <dbReference type="ARBA" id="ARBA00047561"/>
    </source>
</evidence>
<dbReference type="UniPathway" id="UPA00262">
    <property type="reaction ID" value="UER00222"/>
</dbReference>
<dbReference type="KEGG" id="hae:halTADL_3319"/>
<reference evidence="9 10" key="1">
    <citation type="submission" date="2016-10" db="EMBL/GenBank/DDBJ databases">
        <authorList>
            <person name="de Groot N.N."/>
        </authorList>
    </citation>
    <scope>NUCLEOTIDE SEQUENCE [LARGE SCALE GENOMIC DNA]</scope>
    <source>
        <strain evidence="9 10">DSM 22187</strain>
    </source>
</reference>
<dbReference type="OrthoDB" id="10510at2157"/>
<dbReference type="Gene3D" id="3.30.160.110">
    <property type="entry name" value="Siroheme synthase, domain 2"/>
    <property type="match status" value="1"/>
</dbReference>
<evidence type="ECO:0000256" key="1">
    <source>
        <dbReference type="ARBA" id="ARBA00005010"/>
    </source>
</evidence>
<evidence type="ECO:0000256" key="5">
    <source>
        <dbReference type="ARBA" id="ARBA00023244"/>
    </source>
</evidence>
<dbReference type="InterPro" id="IPR028161">
    <property type="entry name" value="Met8-like"/>
</dbReference>
<feature type="domain" description="Siroheme synthase central" evidence="8">
    <location>
        <begin position="125"/>
        <end position="151"/>
    </location>
</feature>
<accession>A0A2H4Q6M9</accession>
<dbReference type="InterPro" id="IPR028281">
    <property type="entry name" value="Sirohaem_synthase_central"/>
</dbReference>